<dbReference type="PIRSF" id="PIRSF000401">
    <property type="entry name" value="RPL11_MTase"/>
    <property type="match status" value="1"/>
</dbReference>
<dbReference type="STRING" id="1121416.SAMN02745220_00266"/>
<keyword evidence="2 6" id="KW-0963">Cytoplasm</keyword>
<keyword evidence="5 6" id="KW-0949">S-adenosyl-L-methionine</keyword>
<dbReference type="OrthoDB" id="9785995at2"/>
<keyword evidence="7" id="KW-0687">Ribonucleoprotein</keyword>
<accession>A0A1M7XW97</accession>
<dbReference type="GO" id="GO:0005737">
    <property type="term" value="C:cytoplasm"/>
    <property type="evidence" value="ECO:0007669"/>
    <property type="project" value="UniProtKB-SubCell"/>
</dbReference>
<evidence type="ECO:0000256" key="4">
    <source>
        <dbReference type="ARBA" id="ARBA00022679"/>
    </source>
</evidence>
<dbReference type="GO" id="GO:0032259">
    <property type="term" value="P:methylation"/>
    <property type="evidence" value="ECO:0007669"/>
    <property type="project" value="UniProtKB-KW"/>
</dbReference>
<dbReference type="PANTHER" id="PTHR43648">
    <property type="entry name" value="ELECTRON TRANSFER FLAVOPROTEIN BETA SUBUNIT LYSINE METHYLTRANSFERASE"/>
    <property type="match status" value="1"/>
</dbReference>
<comment type="function">
    <text evidence="6">Methylates ribosomal protein L11.</text>
</comment>
<dbReference type="EMBL" id="FRFE01000001">
    <property type="protein sequence ID" value="SHO43041.1"/>
    <property type="molecule type" value="Genomic_DNA"/>
</dbReference>
<dbReference type="GO" id="GO:0005840">
    <property type="term" value="C:ribosome"/>
    <property type="evidence" value="ECO:0007669"/>
    <property type="project" value="UniProtKB-KW"/>
</dbReference>
<dbReference type="AlphaFoldDB" id="A0A1M7XW97"/>
<dbReference type="Gene3D" id="3.40.50.150">
    <property type="entry name" value="Vaccinia Virus protein VP39"/>
    <property type="match status" value="1"/>
</dbReference>
<dbReference type="CDD" id="cd02440">
    <property type="entry name" value="AdoMet_MTases"/>
    <property type="match status" value="1"/>
</dbReference>
<name>A0A1M7XW97_9BACT</name>
<dbReference type="InterPro" id="IPR050078">
    <property type="entry name" value="Ribosomal_L11_MeTrfase_PrmA"/>
</dbReference>
<organism evidence="7 8">
    <name type="scientific">Desulfopila aestuarii DSM 18488</name>
    <dbReference type="NCBI Taxonomy" id="1121416"/>
    <lineage>
        <taxon>Bacteria</taxon>
        <taxon>Pseudomonadati</taxon>
        <taxon>Thermodesulfobacteriota</taxon>
        <taxon>Desulfobulbia</taxon>
        <taxon>Desulfobulbales</taxon>
        <taxon>Desulfocapsaceae</taxon>
        <taxon>Desulfopila</taxon>
    </lineage>
</organism>
<evidence type="ECO:0000256" key="1">
    <source>
        <dbReference type="ARBA" id="ARBA00009741"/>
    </source>
</evidence>
<dbReference type="Proteomes" id="UP000184603">
    <property type="component" value="Unassembled WGS sequence"/>
</dbReference>
<reference evidence="7 8" key="1">
    <citation type="submission" date="2016-12" db="EMBL/GenBank/DDBJ databases">
        <authorList>
            <person name="Song W.-J."/>
            <person name="Kurnit D.M."/>
        </authorList>
    </citation>
    <scope>NUCLEOTIDE SEQUENCE [LARGE SCALE GENOMIC DNA]</scope>
    <source>
        <strain evidence="7 8">DSM 18488</strain>
    </source>
</reference>
<keyword evidence="7" id="KW-0689">Ribosomal protein</keyword>
<dbReference type="Pfam" id="PF06325">
    <property type="entry name" value="PrmA"/>
    <property type="match status" value="1"/>
</dbReference>
<gene>
    <name evidence="6" type="primary">prmA</name>
    <name evidence="7" type="ORF">SAMN02745220_00266</name>
</gene>
<protein>
    <recommendedName>
        <fullName evidence="6">Ribosomal protein L11 methyltransferase</fullName>
        <shortName evidence="6">L11 Mtase</shortName>
        <ecNumber evidence="6">2.1.1.-</ecNumber>
    </recommendedName>
</protein>
<feature type="binding site" evidence="6">
    <location>
        <position position="233"/>
    </location>
    <ligand>
        <name>S-adenosyl-L-methionine</name>
        <dbReference type="ChEBI" id="CHEBI:59789"/>
    </ligand>
</feature>
<evidence type="ECO:0000313" key="8">
    <source>
        <dbReference type="Proteomes" id="UP000184603"/>
    </source>
</evidence>
<keyword evidence="4 6" id="KW-0808">Transferase</keyword>
<dbReference type="InterPro" id="IPR004498">
    <property type="entry name" value="Ribosomal_PrmA_MeTrfase"/>
</dbReference>
<evidence type="ECO:0000256" key="3">
    <source>
        <dbReference type="ARBA" id="ARBA00022603"/>
    </source>
</evidence>
<keyword evidence="3 6" id="KW-0489">Methyltransferase</keyword>
<evidence type="ECO:0000256" key="5">
    <source>
        <dbReference type="ARBA" id="ARBA00022691"/>
    </source>
</evidence>
<evidence type="ECO:0000256" key="6">
    <source>
        <dbReference type="HAMAP-Rule" id="MF_00735"/>
    </source>
</evidence>
<dbReference type="GO" id="GO:0016279">
    <property type="term" value="F:protein-lysine N-methyltransferase activity"/>
    <property type="evidence" value="ECO:0007669"/>
    <property type="project" value="RHEA"/>
</dbReference>
<comment type="subcellular location">
    <subcellularLocation>
        <location evidence="6">Cytoplasm</location>
    </subcellularLocation>
</comment>
<evidence type="ECO:0000313" key="7">
    <source>
        <dbReference type="EMBL" id="SHO43041.1"/>
    </source>
</evidence>
<dbReference type="RefSeq" id="WP_073611619.1">
    <property type="nucleotide sequence ID" value="NZ_FRFE01000001.1"/>
</dbReference>
<dbReference type="NCBIfam" id="TIGR00406">
    <property type="entry name" value="prmA"/>
    <property type="match status" value="1"/>
</dbReference>
<evidence type="ECO:0000256" key="2">
    <source>
        <dbReference type="ARBA" id="ARBA00022490"/>
    </source>
</evidence>
<feature type="binding site" evidence="6">
    <location>
        <position position="191"/>
    </location>
    <ligand>
        <name>S-adenosyl-L-methionine</name>
        <dbReference type="ChEBI" id="CHEBI:59789"/>
    </ligand>
</feature>
<dbReference type="SUPFAM" id="SSF53335">
    <property type="entry name" value="S-adenosyl-L-methionine-dependent methyltransferases"/>
    <property type="match status" value="1"/>
</dbReference>
<feature type="binding site" evidence="6">
    <location>
        <position position="169"/>
    </location>
    <ligand>
        <name>S-adenosyl-L-methionine</name>
        <dbReference type="ChEBI" id="CHEBI:59789"/>
    </ligand>
</feature>
<dbReference type="InterPro" id="IPR029063">
    <property type="entry name" value="SAM-dependent_MTases_sf"/>
</dbReference>
<keyword evidence="8" id="KW-1185">Reference proteome</keyword>
<feature type="binding site" evidence="6">
    <location>
        <position position="147"/>
    </location>
    <ligand>
        <name>S-adenosyl-L-methionine</name>
        <dbReference type="ChEBI" id="CHEBI:59789"/>
    </ligand>
</feature>
<dbReference type="HAMAP" id="MF_00735">
    <property type="entry name" value="Methyltr_PrmA"/>
    <property type="match status" value="1"/>
</dbReference>
<dbReference type="EC" id="2.1.1.-" evidence="6"/>
<sequence length="298" mass="32221">MSKTTRWLELTITCSTQLTDAITDYLIGVFDAGVEVGVDDHLLEHTIHAYLEQENPTEEFIAGIVGQVGGYLSELADIFQVESPKLTTSVLEDEDWSSNWKKHFTPFAVSAGLIIKPTWEEYQPKNGEVVIEMDPGMAFGTGHHATTSLCLGFIRSVVESRPGTVLDVGTGTGILAMAAALFGAPSVMAIDNDPEAVTAAFDNVAHNGLQDRVAVEITPLEELEGSYSLVVANIIHDALLMMVPALTRLTEVGGALVLSGILKEIQADNIIQVYEKAGFVLAGREEKDEWAALHLVKK</sequence>
<proteinExistence type="inferred from homology"/>
<dbReference type="PANTHER" id="PTHR43648:SF1">
    <property type="entry name" value="ELECTRON TRANSFER FLAVOPROTEIN BETA SUBUNIT LYSINE METHYLTRANSFERASE"/>
    <property type="match status" value="1"/>
</dbReference>
<comment type="similarity">
    <text evidence="1 6">Belongs to the methyltransferase superfamily. PrmA family.</text>
</comment>
<comment type="catalytic activity">
    <reaction evidence="6">
        <text>L-lysyl-[protein] + 3 S-adenosyl-L-methionine = N(6),N(6),N(6)-trimethyl-L-lysyl-[protein] + 3 S-adenosyl-L-homocysteine + 3 H(+)</text>
        <dbReference type="Rhea" id="RHEA:54192"/>
        <dbReference type="Rhea" id="RHEA-COMP:9752"/>
        <dbReference type="Rhea" id="RHEA-COMP:13826"/>
        <dbReference type="ChEBI" id="CHEBI:15378"/>
        <dbReference type="ChEBI" id="CHEBI:29969"/>
        <dbReference type="ChEBI" id="CHEBI:57856"/>
        <dbReference type="ChEBI" id="CHEBI:59789"/>
        <dbReference type="ChEBI" id="CHEBI:61961"/>
    </reaction>
</comment>